<feature type="transmembrane region" description="Helical" evidence="1">
    <location>
        <begin position="38"/>
        <end position="58"/>
    </location>
</feature>
<sequence>MVSGQRTFMILFRQLLRNTCTVVVLLISAPYNRTVLTFVLKILTSIMFGSCFEFHMFFNYRDVVLTLPIFAFTSAPDLPRSSIMLSRYGKVSTSSRASASSVVKLMFSLLY</sequence>
<dbReference type="WBParaSite" id="SCUD_0000004101-mRNA-1">
    <property type="protein sequence ID" value="SCUD_0000004101-mRNA-1"/>
    <property type="gene ID" value="SCUD_0000004101"/>
</dbReference>
<protein>
    <submittedName>
        <fullName evidence="4">Secreted protein</fullName>
    </submittedName>
</protein>
<gene>
    <name evidence="2" type="ORF">SCUD_LOCUS42</name>
</gene>
<keyword evidence="1" id="KW-0472">Membrane</keyword>
<name>A0A183JBI7_9TREM</name>
<accession>A0A183JBI7</accession>
<organism evidence="4">
    <name type="scientific">Schistosoma curassoni</name>
    <dbReference type="NCBI Taxonomy" id="6186"/>
    <lineage>
        <taxon>Eukaryota</taxon>
        <taxon>Metazoa</taxon>
        <taxon>Spiralia</taxon>
        <taxon>Lophotrochozoa</taxon>
        <taxon>Platyhelminthes</taxon>
        <taxon>Trematoda</taxon>
        <taxon>Digenea</taxon>
        <taxon>Strigeidida</taxon>
        <taxon>Schistosomatoidea</taxon>
        <taxon>Schistosomatidae</taxon>
        <taxon>Schistosoma</taxon>
    </lineage>
</organism>
<reference evidence="4" key="1">
    <citation type="submission" date="2016-06" db="UniProtKB">
        <authorList>
            <consortium name="WormBaseParasite"/>
        </authorList>
    </citation>
    <scope>IDENTIFICATION</scope>
</reference>
<reference evidence="2 3" key="2">
    <citation type="submission" date="2018-11" db="EMBL/GenBank/DDBJ databases">
        <authorList>
            <consortium name="Pathogen Informatics"/>
        </authorList>
    </citation>
    <scope>NUCLEOTIDE SEQUENCE [LARGE SCALE GENOMIC DNA]</scope>
    <source>
        <strain evidence="2">Dakar</strain>
        <strain evidence="3">Dakar, Senegal</strain>
    </source>
</reference>
<keyword evidence="3" id="KW-1185">Reference proteome</keyword>
<evidence type="ECO:0000313" key="3">
    <source>
        <dbReference type="Proteomes" id="UP000279833"/>
    </source>
</evidence>
<proteinExistence type="predicted"/>
<evidence type="ECO:0000256" key="1">
    <source>
        <dbReference type="SAM" id="Phobius"/>
    </source>
</evidence>
<dbReference type="AlphaFoldDB" id="A0A183JBI7"/>
<evidence type="ECO:0000313" key="2">
    <source>
        <dbReference type="EMBL" id="VDO58720.1"/>
    </source>
</evidence>
<evidence type="ECO:0000313" key="4">
    <source>
        <dbReference type="WBParaSite" id="SCUD_0000004101-mRNA-1"/>
    </source>
</evidence>
<dbReference type="EMBL" id="UZAK01000024">
    <property type="protein sequence ID" value="VDO58720.1"/>
    <property type="molecule type" value="Genomic_DNA"/>
</dbReference>
<keyword evidence="1" id="KW-1133">Transmembrane helix</keyword>
<keyword evidence="1" id="KW-0812">Transmembrane</keyword>
<dbReference type="Proteomes" id="UP000279833">
    <property type="component" value="Unassembled WGS sequence"/>
</dbReference>